<dbReference type="PANTHER" id="PTHR13000:SF0">
    <property type="entry name" value="NUCLEOPORIN P54"/>
    <property type="match status" value="1"/>
</dbReference>
<dbReference type="GO" id="GO:0036228">
    <property type="term" value="P:protein localization to nuclear inner membrane"/>
    <property type="evidence" value="ECO:0007669"/>
    <property type="project" value="TreeGrafter"/>
</dbReference>
<dbReference type="Pfam" id="PF13874">
    <property type="entry name" value="Nup54"/>
    <property type="match status" value="1"/>
</dbReference>
<name>A0A9W8H0P0_9FUNG</name>
<feature type="compositionally biased region" description="Polar residues" evidence="4">
    <location>
        <begin position="50"/>
        <end position="74"/>
    </location>
</feature>
<evidence type="ECO:0000256" key="4">
    <source>
        <dbReference type="SAM" id="MobiDB-lite"/>
    </source>
</evidence>
<reference evidence="6" key="1">
    <citation type="submission" date="2022-07" db="EMBL/GenBank/DDBJ databases">
        <title>Phylogenomic reconstructions and comparative analyses of Kickxellomycotina fungi.</title>
        <authorList>
            <person name="Reynolds N.K."/>
            <person name="Stajich J.E."/>
            <person name="Barry K."/>
            <person name="Grigoriev I.V."/>
            <person name="Crous P."/>
            <person name="Smith M.E."/>
        </authorList>
    </citation>
    <scope>NUCLEOTIDE SEQUENCE</scope>
    <source>
        <strain evidence="6">BCRC 34297</strain>
    </source>
</reference>
<evidence type="ECO:0000313" key="6">
    <source>
        <dbReference type="EMBL" id="KAJ2753247.1"/>
    </source>
</evidence>
<keyword evidence="2" id="KW-0813">Transport</keyword>
<dbReference type="Pfam" id="PF13634">
    <property type="entry name" value="Nucleoporin_FG"/>
    <property type="match status" value="1"/>
</dbReference>
<evidence type="ECO:0000313" key="7">
    <source>
        <dbReference type="Proteomes" id="UP001140011"/>
    </source>
</evidence>
<accession>A0A9W8H0P0</accession>
<evidence type="ECO:0000256" key="3">
    <source>
        <dbReference type="ARBA" id="ARBA00023242"/>
    </source>
</evidence>
<dbReference type="OrthoDB" id="6162375at2759"/>
<dbReference type="InterPro" id="IPR024864">
    <property type="entry name" value="Nup54/Nup57/Nup44"/>
</dbReference>
<feature type="domain" description="Nucleoporin Nup54 alpha-helical" evidence="5">
    <location>
        <begin position="268"/>
        <end position="403"/>
    </location>
</feature>
<dbReference type="Gene3D" id="1.20.5.490">
    <property type="entry name" value="Single helix bin"/>
    <property type="match status" value="1"/>
</dbReference>
<feature type="region of interest" description="Disordered" evidence="4">
    <location>
        <begin position="1"/>
        <end position="154"/>
    </location>
</feature>
<feature type="compositionally biased region" description="Low complexity" evidence="4">
    <location>
        <begin position="136"/>
        <end position="146"/>
    </location>
</feature>
<dbReference type="Proteomes" id="UP001140011">
    <property type="component" value="Unassembled WGS sequence"/>
</dbReference>
<dbReference type="InterPro" id="IPR025574">
    <property type="entry name" value="Nucleoporin_FG_rpt"/>
</dbReference>
<comment type="caution">
    <text evidence="6">The sequence shown here is derived from an EMBL/GenBank/DDBJ whole genome shotgun (WGS) entry which is preliminary data.</text>
</comment>
<dbReference type="InterPro" id="IPR025712">
    <property type="entry name" value="Nup54_alpha-helical_dom"/>
</dbReference>
<keyword evidence="3" id="KW-0539">Nucleus</keyword>
<feature type="compositionally biased region" description="Low complexity" evidence="4">
    <location>
        <begin position="1"/>
        <end position="22"/>
    </location>
</feature>
<dbReference type="PANTHER" id="PTHR13000">
    <property type="entry name" value="NUCLEOPORIN P54"/>
    <property type="match status" value="1"/>
</dbReference>
<gene>
    <name evidence="6" type="ORF">GGI19_003268</name>
</gene>
<evidence type="ECO:0000259" key="5">
    <source>
        <dbReference type="Pfam" id="PF13874"/>
    </source>
</evidence>
<proteinExistence type="predicted"/>
<dbReference type="GO" id="GO:0044613">
    <property type="term" value="C:nuclear pore central transport channel"/>
    <property type="evidence" value="ECO:0007669"/>
    <property type="project" value="TreeGrafter"/>
</dbReference>
<dbReference type="AlphaFoldDB" id="A0A9W8H0P0"/>
<dbReference type="GO" id="GO:0006999">
    <property type="term" value="P:nuclear pore organization"/>
    <property type="evidence" value="ECO:0007669"/>
    <property type="project" value="TreeGrafter"/>
</dbReference>
<feature type="region of interest" description="Disordered" evidence="4">
    <location>
        <begin position="196"/>
        <end position="224"/>
    </location>
</feature>
<organism evidence="6 7">
    <name type="scientific">Coemansia pectinata</name>
    <dbReference type="NCBI Taxonomy" id="1052879"/>
    <lineage>
        <taxon>Eukaryota</taxon>
        <taxon>Fungi</taxon>
        <taxon>Fungi incertae sedis</taxon>
        <taxon>Zoopagomycota</taxon>
        <taxon>Kickxellomycotina</taxon>
        <taxon>Kickxellomycetes</taxon>
        <taxon>Kickxellales</taxon>
        <taxon>Kickxellaceae</taxon>
        <taxon>Coemansia</taxon>
    </lineage>
</organism>
<feature type="compositionally biased region" description="Low complexity" evidence="4">
    <location>
        <begin position="76"/>
        <end position="103"/>
    </location>
</feature>
<evidence type="ECO:0000256" key="1">
    <source>
        <dbReference type="ARBA" id="ARBA00004123"/>
    </source>
</evidence>
<evidence type="ECO:0000256" key="2">
    <source>
        <dbReference type="ARBA" id="ARBA00022448"/>
    </source>
</evidence>
<protein>
    <recommendedName>
        <fullName evidence="5">Nucleoporin Nup54 alpha-helical domain-containing protein</fullName>
    </recommendedName>
</protein>
<feature type="compositionally biased region" description="Polar residues" evidence="4">
    <location>
        <begin position="108"/>
        <end position="135"/>
    </location>
</feature>
<dbReference type="GO" id="GO:0017056">
    <property type="term" value="F:structural constituent of nuclear pore"/>
    <property type="evidence" value="ECO:0007669"/>
    <property type="project" value="TreeGrafter"/>
</dbReference>
<dbReference type="GO" id="GO:0006607">
    <property type="term" value="P:NLS-bearing protein import into nucleus"/>
    <property type="evidence" value="ECO:0007669"/>
    <property type="project" value="TreeGrafter"/>
</dbReference>
<keyword evidence="7" id="KW-1185">Reference proteome</keyword>
<comment type="subcellular location">
    <subcellularLocation>
        <location evidence="1">Nucleus</location>
    </subcellularLocation>
</comment>
<dbReference type="EMBL" id="JANBUH010000207">
    <property type="protein sequence ID" value="KAJ2753247.1"/>
    <property type="molecule type" value="Genomic_DNA"/>
</dbReference>
<sequence length="502" mass="53849">MSTFGKSFSFSGGASGSTTATPGGFGGFNQTANPAGGLGFGASTEKRQRSGTATETTPFGAQPSTGTAFGQNAFGTPASTAAPASSWGTFASAQTTTTSAPSGGLFGSASSQPAQQTSLFGNASSQPAQQTSLFGSSSSQPTQQTSLFGNASAQPAQQTSLFGAASAQPAQQTSLFGGSSAQPAQQTSLFGSGLSGSLFGSQAQPQQTLAPMAPAQTQAAQPSSEAEELSNQLMFIKNCWDPAMPNYQFRHYFYNVAEPGQAHLYQCPPGQDLALWQQAQADNPDPTTLVPVLANGFDDLRKRVDSQSLQMQSYQERTSEISGKLCDILQKHHSETTVRLAECRRRKGELSQRLLEFMRLLQLLRLRGQLLHPEEEVFRVRVEHLEKEMARSGSLKQRFVELQDHAYRLQANARKRRELMGISGAGHAGDGYEVADATQLESVMRMLNEKQRGLAHLTQVVSQDAQAIETIECAIDERYSDVQKQKDAQERAQVAGSLARPW</sequence>